<organism evidence="3 4">
    <name type="scientific">Seminavis robusta</name>
    <dbReference type="NCBI Taxonomy" id="568900"/>
    <lineage>
        <taxon>Eukaryota</taxon>
        <taxon>Sar</taxon>
        <taxon>Stramenopiles</taxon>
        <taxon>Ochrophyta</taxon>
        <taxon>Bacillariophyta</taxon>
        <taxon>Bacillariophyceae</taxon>
        <taxon>Bacillariophycidae</taxon>
        <taxon>Naviculales</taxon>
        <taxon>Naviculaceae</taxon>
        <taxon>Seminavis</taxon>
    </lineage>
</organism>
<dbReference type="GO" id="GO:0051082">
    <property type="term" value="F:unfolded protein binding"/>
    <property type="evidence" value="ECO:0007669"/>
    <property type="project" value="TreeGrafter"/>
</dbReference>
<feature type="compositionally biased region" description="Basic residues" evidence="1">
    <location>
        <begin position="35"/>
        <end position="44"/>
    </location>
</feature>
<keyword evidence="4" id="KW-1185">Reference proteome</keyword>
<evidence type="ECO:0000313" key="3">
    <source>
        <dbReference type="EMBL" id="CAB9498612.1"/>
    </source>
</evidence>
<dbReference type="SUPFAM" id="SSF46565">
    <property type="entry name" value="Chaperone J-domain"/>
    <property type="match status" value="1"/>
</dbReference>
<name>A0A9N8H3L5_9STRA</name>
<sequence>MAFFPQLTPSRTDTPQTALFSTNSRGMGMGGSSTKQKKKNKSKKGGTNSKGMGNKNNGNNKNKSKQSTPFDAGASLSRSEKKYEELQQASARALHGDSDDTTPDNNNNLVSEMVVAVKAVNSKIAGTSDWVPVAQLCLQPHTEVSSEAVQAAISLYCRELSFAATLGAKMFSGVPRNQLQYAIEPVDSFQKFVYGPLMEQQEQQQGQEEQQVMTKAQARQILQVDDDDDDNTPENMRSRIKQSYRRNSFQWHPDRLDDPTDADKEHAAQQYARVQKAYEILSSDIRSSGSSWYASLGGRERTDFRTIETLLGGDAATVVLERHNVQSAVAGLDRDLVQAFVTRNQQASSSSSS</sequence>
<dbReference type="InterPro" id="IPR036869">
    <property type="entry name" value="J_dom_sf"/>
</dbReference>
<dbReference type="SMART" id="SM00271">
    <property type="entry name" value="DnaJ"/>
    <property type="match status" value="1"/>
</dbReference>
<dbReference type="GO" id="GO:0044183">
    <property type="term" value="F:protein folding chaperone"/>
    <property type="evidence" value="ECO:0007669"/>
    <property type="project" value="TreeGrafter"/>
</dbReference>
<comment type="caution">
    <text evidence="3">The sequence shown here is derived from an EMBL/GenBank/DDBJ whole genome shotgun (WGS) entry which is preliminary data.</text>
</comment>
<accession>A0A9N8H3L5</accession>
<proteinExistence type="predicted"/>
<dbReference type="GO" id="GO:0005737">
    <property type="term" value="C:cytoplasm"/>
    <property type="evidence" value="ECO:0007669"/>
    <property type="project" value="TreeGrafter"/>
</dbReference>
<reference evidence="3" key="1">
    <citation type="submission" date="2020-06" db="EMBL/GenBank/DDBJ databases">
        <authorList>
            <consortium name="Plant Systems Biology data submission"/>
        </authorList>
    </citation>
    <scope>NUCLEOTIDE SEQUENCE</scope>
    <source>
        <strain evidence="3">D6</strain>
    </source>
</reference>
<dbReference type="CDD" id="cd06257">
    <property type="entry name" value="DnaJ"/>
    <property type="match status" value="1"/>
</dbReference>
<dbReference type="InterPro" id="IPR001623">
    <property type="entry name" value="DnaJ_domain"/>
</dbReference>
<gene>
    <name evidence="3" type="ORF">SEMRO_42_G025400.1</name>
</gene>
<feature type="compositionally biased region" description="Basic and acidic residues" evidence="1">
    <location>
        <begin position="252"/>
        <end position="264"/>
    </location>
</feature>
<feature type="compositionally biased region" description="Low complexity" evidence="1">
    <location>
        <begin position="201"/>
        <end position="211"/>
    </location>
</feature>
<feature type="compositionally biased region" description="Low complexity" evidence="1">
    <location>
        <begin position="45"/>
        <end position="67"/>
    </location>
</feature>
<feature type="domain" description="J" evidence="2">
    <location>
        <begin position="217"/>
        <end position="297"/>
    </location>
</feature>
<feature type="region of interest" description="Disordered" evidence="1">
    <location>
        <begin position="201"/>
        <end position="264"/>
    </location>
</feature>
<feature type="compositionally biased region" description="Polar residues" evidence="1">
    <location>
        <begin position="7"/>
        <end position="25"/>
    </location>
</feature>
<dbReference type="Gene3D" id="1.10.287.110">
    <property type="entry name" value="DnaJ domain"/>
    <property type="match status" value="1"/>
</dbReference>
<dbReference type="PANTHER" id="PTHR43948:SF10">
    <property type="entry name" value="MRJ, ISOFORM E"/>
    <property type="match status" value="1"/>
</dbReference>
<evidence type="ECO:0000259" key="2">
    <source>
        <dbReference type="PROSITE" id="PS50076"/>
    </source>
</evidence>
<dbReference type="Pfam" id="PF00226">
    <property type="entry name" value="DnaJ"/>
    <property type="match status" value="1"/>
</dbReference>
<evidence type="ECO:0000313" key="4">
    <source>
        <dbReference type="Proteomes" id="UP001153069"/>
    </source>
</evidence>
<evidence type="ECO:0000256" key="1">
    <source>
        <dbReference type="SAM" id="MobiDB-lite"/>
    </source>
</evidence>
<feature type="region of interest" description="Disordered" evidence="1">
    <location>
        <begin position="1"/>
        <end position="107"/>
    </location>
</feature>
<protein>
    <submittedName>
        <fullName evidence="3">DnaJ domain</fullName>
    </submittedName>
</protein>
<dbReference type="GO" id="GO:0051087">
    <property type="term" value="F:protein-folding chaperone binding"/>
    <property type="evidence" value="ECO:0007669"/>
    <property type="project" value="TreeGrafter"/>
</dbReference>
<dbReference type="PROSITE" id="PS50076">
    <property type="entry name" value="DNAJ_2"/>
    <property type="match status" value="1"/>
</dbReference>
<dbReference type="PANTHER" id="PTHR43948">
    <property type="entry name" value="DNAJ HOMOLOG SUBFAMILY B"/>
    <property type="match status" value="1"/>
</dbReference>
<dbReference type="Proteomes" id="UP001153069">
    <property type="component" value="Unassembled WGS sequence"/>
</dbReference>
<dbReference type="AlphaFoldDB" id="A0A9N8H3L5"/>
<dbReference type="EMBL" id="CAICTM010000042">
    <property type="protein sequence ID" value="CAB9498612.1"/>
    <property type="molecule type" value="Genomic_DNA"/>
</dbReference>
<dbReference type="OrthoDB" id="10250354at2759"/>